<dbReference type="OrthoDB" id="5395005at2759"/>
<evidence type="ECO:0000256" key="1">
    <source>
        <dbReference type="SAM" id="MobiDB-lite"/>
    </source>
</evidence>
<gene>
    <name evidence="2" type="ORF">P167DRAFT_542521</name>
</gene>
<feature type="region of interest" description="Disordered" evidence="1">
    <location>
        <begin position="1"/>
        <end position="21"/>
    </location>
</feature>
<reference evidence="2 3" key="1">
    <citation type="journal article" date="2018" name="Nat. Ecol. Evol.">
        <title>Pezizomycetes genomes reveal the molecular basis of ectomycorrhizal truffle lifestyle.</title>
        <authorList>
            <person name="Murat C."/>
            <person name="Payen T."/>
            <person name="Noel B."/>
            <person name="Kuo A."/>
            <person name="Morin E."/>
            <person name="Chen J."/>
            <person name="Kohler A."/>
            <person name="Krizsan K."/>
            <person name="Balestrini R."/>
            <person name="Da Silva C."/>
            <person name="Montanini B."/>
            <person name="Hainaut M."/>
            <person name="Levati E."/>
            <person name="Barry K.W."/>
            <person name="Belfiori B."/>
            <person name="Cichocki N."/>
            <person name="Clum A."/>
            <person name="Dockter R.B."/>
            <person name="Fauchery L."/>
            <person name="Guy J."/>
            <person name="Iotti M."/>
            <person name="Le Tacon F."/>
            <person name="Lindquist E.A."/>
            <person name="Lipzen A."/>
            <person name="Malagnac F."/>
            <person name="Mello A."/>
            <person name="Molinier V."/>
            <person name="Miyauchi S."/>
            <person name="Poulain J."/>
            <person name="Riccioni C."/>
            <person name="Rubini A."/>
            <person name="Sitrit Y."/>
            <person name="Splivallo R."/>
            <person name="Traeger S."/>
            <person name="Wang M."/>
            <person name="Zifcakova L."/>
            <person name="Wipf D."/>
            <person name="Zambonelli A."/>
            <person name="Paolocci F."/>
            <person name="Nowrousian M."/>
            <person name="Ottonello S."/>
            <person name="Baldrian P."/>
            <person name="Spatafora J.W."/>
            <person name="Henrissat B."/>
            <person name="Nagy L.G."/>
            <person name="Aury J.M."/>
            <person name="Wincker P."/>
            <person name="Grigoriev I.V."/>
            <person name="Bonfante P."/>
            <person name="Martin F.M."/>
        </authorList>
    </citation>
    <scope>NUCLEOTIDE SEQUENCE [LARGE SCALE GENOMIC DNA]</scope>
    <source>
        <strain evidence="2 3">CCBAS932</strain>
    </source>
</reference>
<protein>
    <submittedName>
        <fullName evidence="2">Uncharacterized protein</fullName>
    </submittedName>
</protein>
<dbReference type="EMBL" id="ML119111">
    <property type="protein sequence ID" value="RPB15799.1"/>
    <property type="molecule type" value="Genomic_DNA"/>
</dbReference>
<dbReference type="Proteomes" id="UP000277580">
    <property type="component" value="Unassembled WGS sequence"/>
</dbReference>
<name>A0A3N4L2B3_9PEZI</name>
<dbReference type="AlphaFoldDB" id="A0A3N4L2B3"/>
<organism evidence="2 3">
    <name type="scientific">Morchella conica CCBAS932</name>
    <dbReference type="NCBI Taxonomy" id="1392247"/>
    <lineage>
        <taxon>Eukaryota</taxon>
        <taxon>Fungi</taxon>
        <taxon>Dikarya</taxon>
        <taxon>Ascomycota</taxon>
        <taxon>Pezizomycotina</taxon>
        <taxon>Pezizomycetes</taxon>
        <taxon>Pezizales</taxon>
        <taxon>Morchellaceae</taxon>
        <taxon>Morchella</taxon>
    </lineage>
</organism>
<keyword evidence="3" id="KW-1185">Reference proteome</keyword>
<evidence type="ECO:0000313" key="3">
    <source>
        <dbReference type="Proteomes" id="UP000277580"/>
    </source>
</evidence>
<feature type="region of interest" description="Disordered" evidence="1">
    <location>
        <begin position="116"/>
        <end position="137"/>
    </location>
</feature>
<feature type="region of interest" description="Disordered" evidence="1">
    <location>
        <begin position="37"/>
        <end position="74"/>
    </location>
</feature>
<proteinExistence type="predicted"/>
<sequence length="188" mass="22367">MDDDLREHEEHPDDKEVREEERRQYINEWVERYSWDYNCNYDRDSDDPEPDYPKGDDELKPEHDISEDDEKAGDEYYDSYLDYTDYEDEEPAVEKEKVEKKAMSFNDVMQKYPGKGERKVGVYKPPPQYDLGSESEDGDPEFVLEGNVCGVLNLVNGEEVIGVRLKVLEWIVQVSERIQRMWKARYCE</sequence>
<dbReference type="InParanoid" id="A0A3N4L2B3"/>
<accession>A0A3N4L2B3</accession>
<feature type="compositionally biased region" description="Basic and acidic residues" evidence="1">
    <location>
        <begin position="51"/>
        <end position="64"/>
    </location>
</feature>
<evidence type="ECO:0000313" key="2">
    <source>
        <dbReference type="EMBL" id="RPB15799.1"/>
    </source>
</evidence>
<feature type="compositionally biased region" description="Acidic residues" evidence="1">
    <location>
        <begin position="65"/>
        <end position="74"/>
    </location>
</feature>